<evidence type="ECO:0008006" key="5">
    <source>
        <dbReference type="Google" id="ProtNLM"/>
    </source>
</evidence>
<accession>A0A4P6V3N0</accession>
<dbReference type="RefSeq" id="WP_131617014.1">
    <property type="nucleotide sequence ID" value="NZ_CP036532.1"/>
</dbReference>
<dbReference type="Proteomes" id="UP000293719">
    <property type="component" value="Chromosome"/>
</dbReference>
<reference evidence="3 4" key="1">
    <citation type="journal article" date="2017" name="Int. J. Syst. Evol. Microbiol.">
        <title>Roseitalea porphyridii gen. nov., sp. nov., isolated from a red alga, and reclassification of Hoeflea suaedae Chung et al. 2013 as Pseudohoeflea suaedae gen. nov., comb. nov.</title>
        <authorList>
            <person name="Hyeon J.W."/>
            <person name="Jeong S.E."/>
            <person name="Baek K."/>
            <person name="Jeon C.O."/>
        </authorList>
    </citation>
    <scope>NUCLEOTIDE SEQUENCE [LARGE SCALE GENOMIC DNA]</scope>
    <source>
        <strain evidence="3 4">MA7-20</strain>
    </source>
</reference>
<name>A0A4P6V3N0_9HYPH</name>
<feature type="signal peptide" evidence="2">
    <location>
        <begin position="1"/>
        <end position="21"/>
    </location>
</feature>
<keyword evidence="1" id="KW-0472">Membrane</keyword>
<dbReference type="AlphaFoldDB" id="A0A4P6V3N0"/>
<protein>
    <recommendedName>
        <fullName evidence="5">LPXTG cell wall anchor domain-containing protein</fullName>
    </recommendedName>
</protein>
<dbReference type="EMBL" id="CP036532">
    <property type="protein sequence ID" value="QBK31349.1"/>
    <property type="molecule type" value="Genomic_DNA"/>
</dbReference>
<keyword evidence="4" id="KW-1185">Reference proteome</keyword>
<dbReference type="KEGG" id="rpod:E0E05_12490"/>
<evidence type="ECO:0000256" key="1">
    <source>
        <dbReference type="SAM" id="Phobius"/>
    </source>
</evidence>
<feature type="chain" id="PRO_5020953651" description="LPXTG cell wall anchor domain-containing protein" evidence="2">
    <location>
        <begin position="22"/>
        <end position="64"/>
    </location>
</feature>
<sequence length="64" mass="6665">MHFLRLPLAAALSVLTTAAIAHPGHVDEVAGHTHWLSWGAGGAALLIAAGAGLFAWRAASRRNR</sequence>
<evidence type="ECO:0000313" key="3">
    <source>
        <dbReference type="EMBL" id="QBK31349.1"/>
    </source>
</evidence>
<proteinExistence type="predicted"/>
<organism evidence="3 4">
    <name type="scientific">Roseitalea porphyridii</name>
    <dbReference type="NCBI Taxonomy" id="1852022"/>
    <lineage>
        <taxon>Bacteria</taxon>
        <taxon>Pseudomonadati</taxon>
        <taxon>Pseudomonadota</taxon>
        <taxon>Alphaproteobacteria</taxon>
        <taxon>Hyphomicrobiales</taxon>
        <taxon>Ahrensiaceae</taxon>
        <taxon>Roseitalea</taxon>
    </lineage>
</organism>
<dbReference type="InterPro" id="IPR046619">
    <property type="entry name" value="DUF6732"/>
</dbReference>
<evidence type="ECO:0000313" key="4">
    <source>
        <dbReference type="Proteomes" id="UP000293719"/>
    </source>
</evidence>
<dbReference type="Pfam" id="PF20506">
    <property type="entry name" value="DUF6732"/>
    <property type="match status" value="1"/>
</dbReference>
<gene>
    <name evidence="3" type="ORF">E0E05_12490</name>
</gene>
<keyword evidence="2" id="KW-0732">Signal</keyword>
<keyword evidence="1" id="KW-0812">Transmembrane</keyword>
<feature type="transmembrane region" description="Helical" evidence="1">
    <location>
        <begin position="37"/>
        <end position="56"/>
    </location>
</feature>
<evidence type="ECO:0000256" key="2">
    <source>
        <dbReference type="SAM" id="SignalP"/>
    </source>
</evidence>
<dbReference type="GeneID" id="90768118"/>
<keyword evidence="1" id="KW-1133">Transmembrane helix</keyword>